<comment type="caution">
    <text evidence="6">The sequence shown here is derived from an EMBL/GenBank/DDBJ whole genome shotgun (WGS) entry which is preliminary data.</text>
</comment>
<comment type="similarity">
    <text evidence="1">Belongs to the universal ribosomal protein uL24 family.</text>
</comment>
<dbReference type="PANTHER" id="PTHR11143">
    <property type="entry name" value="60S RIBOSOMAL PROTEIN L26 FAMILY MEMBER"/>
    <property type="match status" value="1"/>
</dbReference>
<dbReference type="SMART" id="SM00739">
    <property type="entry name" value="KOW"/>
    <property type="match status" value="1"/>
</dbReference>
<name>D3AVM9_HETP5</name>
<evidence type="ECO:0000256" key="1">
    <source>
        <dbReference type="ARBA" id="ARBA00010618"/>
    </source>
</evidence>
<feature type="compositionally biased region" description="Basic and acidic residues" evidence="4">
    <location>
        <begin position="123"/>
        <end position="134"/>
    </location>
</feature>
<keyword evidence="3" id="KW-0687">Ribonucleoprotein</keyword>
<dbReference type="InterPro" id="IPR008991">
    <property type="entry name" value="Translation_prot_SH3-like_sf"/>
</dbReference>
<protein>
    <submittedName>
        <fullName evidence="6">S60 ribosomal protein L26</fullName>
    </submittedName>
</protein>
<dbReference type="GO" id="GO:0015934">
    <property type="term" value="C:large ribosomal subunit"/>
    <property type="evidence" value="ECO:0007669"/>
    <property type="project" value="InterPro"/>
</dbReference>
<keyword evidence="7" id="KW-1185">Reference proteome</keyword>
<dbReference type="Pfam" id="PF00467">
    <property type="entry name" value="KOW"/>
    <property type="match status" value="1"/>
</dbReference>
<dbReference type="GO" id="GO:0003723">
    <property type="term" value="F:RNA binding"/>
    <property type="evidence" value="ECO:0007669"/>
    <property type="project" value="InterPro"/>
</dbReference>
<dbReference type="SUPFAM" id="SSF50104">
    <property type="entry name" value="Translation proteins SH3-like domain"/>
    <property type="match status" value="1"/>
</dbReference>
<dbReference type="STRING" id="670386.D3AVM9"/>
<dbReference type="InterPro" id="IPR014722">
    <property type="entry name" value="Rib_uL2_dom2"/>
</dbReference>
<dbReference type="GO" id="GO:0003735">
    <property type="term" value="F:structural constituent of ribosome"/>
    <property type="evidence" value="ECO:0007669"/>
    <property type="project" value="InterPro"/>
</dbReference>
<dbReference type="GO" id="GO:0006412">
    <property type="term" value="P:translation"/>
    <property type="evidence" value="ECO:0007669"/>
    <property type="project" value="InterPro"/>
</dbReference>
<dbReference type="InterPro" id="IPR005824">
    <property type="entry name" value="KOW"/>
</dbReference>
<dbReference type="RefSeq" id="XP_020438457.1">
    <property type="nucleotide sequence ID" value="XM_020571183.1"/>
</dbReference>
<dbReference type="Pfam" id="PF16906">
    <property type="entry name" value="Ribosomal_L26"/>
    <property type="match status" value="1"/>
</dbReference>
<evidence type="ECO:0000256" key="3">
    <source>
        <dbReference type="ARBA" id="ARBA00023274"/>
    </source>
</evidence>
<evidence type="ECO:0000259" key="5">
    <source>
        <dbReference type="SMART" id="SM00739"/>
    </source>
</evidence>
<dbReference type="GeneID" id="31355678"/>
<dbReference type="EMBL" id="ADBJ01000002">
    <property type="protein sequence ID" value="EFA86352.1"/>
    <property type="molecule type" value="Genomic_DNA"/>
</dbReference>
<evidence type="ECO:0000256" key="2">
    <source>
        <dbReference type="ARBA" id="ARBA00022980"/>
    </source>
</evidence>
<proteinExistence type="inferred from homology"/>
<evidence type="ECO:0000313" key="7">
    <source>
        <dbReference type="Proteomes" id="UP000001396"/>
    </source>
</evidence>
<feature type="region of interest" description="Disordered" evidence="4">
    <location>
        <begin position="1"/>
        <end position="30"/>
    </location>
</feature>
<organism evidence="6 7">
    <name type="scientific">Heterostelium pallidum (strain ATCC 26659 / Pp 5 / PN500)</name>
    <name type="common">Cellular slime mold</name>
    <name type="synonym">Polysphondylium pallidum</name>
    <dbReference type="NCBI Taxonomy" id="670386"/>
    <lineage>
        <taxon>Eukaryota</taxon>
        <taxon>Amoebozoa</taxon>
        <taxon>Evosea</taxon>
        <taxon>Eumycetozoa</taxon>
        <taxon>Dictyostelia</taxon>
        <taxon>Acytosteliales</taxon>
        <taxon>Acytosteliaceae</taxon>
        <taxon>Heterostelium</taxon>
    </lineage>
</organism>
<dbReference type="AlphaFoldDB" id="D3AVM9"/>
<dbReference type="OMA" id="VRIMRGD"/>
<dbReference type="CDD" id="cd06089">
    <property type="entry name" value="KOW_RPL26"/>
    <property type="match status" value="1"/>
</dbReference>
<reference evidence="6 7" key="1">
    <citation type="journal article" date="2011" name="Genome Res.">
        <title>Phylogeny-wide analysis of social amoeba genomes highlights ancient origins for complex intercellular communication.</title>
        <authorList>
            <person name="Heidel A.J."/>
            <person name="Lawal H.M."/>
            <person name="Felder M."/>
            <person name="Schilde C."/>
            <person name="Helps N.R."/>
            <person name="Tunggal B."/>
            <person name="Rivero F."/>
            <person name="John U."/>
            <person name="Schleicher M."/>
            <person name="Eichinger L."/>
            <person name="Platzer M."/>
            <person name="Noegel A.A."/>
            <person name="Schaap P."/>
            <person name="Gloeckner G."/>
        </authorList>
    </citation>
    <scope>NUCLEOTIDE SEQUENCE [LARGE SCALE GENOMIC DNA]</scope>
    <source>
        <strain evidence="7">ATCC 26659 / Pp 5 / PN500</strain>
    </source>
</reference>
<keyword evidence="2 6" id="KW-0689">Ribosomal protein</keyword>
<accession>D3AVM9</accession>
<dbReference type="Proteomes" id="UP000001396">
    <property type="component" value="Unassembled WGS sequence"/>
</dbReference>
<dbReference type="InParanoid" id="D3AVM9"/>
<gene>
    <name evidence="6" type="primary">rpl26</name>
    <name evidence="6" type="ORF">PPL_00144</name>
</gene>
<feature type="domain" description="KOW" evidence="5">
    <location>
        <begin position="48"/>
        <end position="75"/>
    </location>
</feature>
<evidence type="ECO:0000313" key="6">
    <source>
        <dbReference type="EMBL" id="EFA86352.1"/>
    </source>
</evidence>
<evidence type="ECO:0000256" key="4">
    <source>
        <dbReference type="SAM" id="MobiDB-lite"/>
    </source>
</evidence>
<dbReference type="NCBIfam" id="TIGR01080">
    <property type="entry name" value="rplX_A_E"/>
    <property type="match status" value="1"/>
</dbReference>
<dbReference type="InterPro" id="IPR005756">
    <property type="entry name" value="Ribosomal_uL24_euk/arc"/>
</dbReference>
<sequence>MKRNPTVSSSRRKSRKAHFTASSGERRVRMSSALSKELRAKYNVRSVPIRKDDEVKVVSGDHKDVTAKVIACYRKKYVIHLDKLTVTKANGNTAQIGIHPSKVVITNLKLDKDRKNLLDRKCRSKESDKGKITKSEVSADVN</sequence>
<dbReference type="Gene3D" id="2.30.30.30">
    <property type="match status" value="1"/>
</dbReference>
<dbReference type="InterPro" id="IPR041988">
    <property type="entry name" value="Ribosomal_uL24_KOW"/>
</dbReference>
<feature type="region of interest" description="Disordered" evidence="4">
    <location>
        <begin position="123"/>
        <end position="142"/>
    </location>
</feature>
<dbReference type="FunFam" id="2.30.30.30:FF:000009">
    <property type="entry name" value="60S ribosomal protein L26"/>
    <property type="match status" value="1"/>
</dbReference>
<dbReference type="FunCoup" id="D3AVM9">
    <property type="interactions" value="552"/>
</dbReference>